<proteinExistence type="predicted"/>
<evidence type="ECO:0000313" key="2">
    <source>
        <dbReference type="EMBL" id="MPN27755.1"/>
    </source>
</evidence>
<dbReference type="PROSITE" id="PS51063">
    <property type="entry name" value="HTH_CRP_2"/>
    <property type="match status" value="1"/>
</dbReference>
<name>A0A645GM12_9ZZZZ</name>
<dbReference type="Gene3D" id="2.60.120.10">
    <property type="entry name" value="Jelly Rolls"/>
    <property type="match status" value="1"/>
</dbReference>
<dbReference type="Pfam" id="PF13545">
    <property type="entry name" value="HTH_Crp_2"/>
    <property type="match status" value="1"/>
</dbReference>
<dbReference type="GO" id="GO:0003677">
    <property type="term" value="F:DNA binding"/>
    <property type="evidence" value="ECO:0007669"/>
    <property type="project" value="InterPro"/>
</dbReference>
<dbReference type="InterPro" id="IPR014710">
    <property type="entry name" value="RmlC-like_jellyroll"/>
</dbReference>
<dbReference type="PRINTS" id="PR00034">
    <property type="entry name" value="HTHCRP"/>
</dbReference>
<feature type="domain" description="HTH crp-type" evidence="1">
    <location>
        <begin position="21"/>
        <end position="87"/>
    </location>
</feature>
<dbReference type="GO" id="GO:0006355">
    <property type="term" value="P:regulation of DNA-templated transcription"/>
    <property type="evidence" value="ECO:0007669"/>
    <property type="project" value="InterPro"/>
</dbReference>
<dbReference type="InterPro" id="IPR012318">
    <property type="entry name" value="HTH_CRP"/>
</dbReference>
<dbReference type="SMART" id="SM00419">
    <property type="entry name" value="HTH_CRP"/>
    <property type="match status" value="1"/>
</dbReference>
<sequence>MLILAGKNVMLTQKIEHLMKRSTREKLLSFLSAQAIEAKSHVFDIPLSRQELADYLAVDRSAMSNELSKLQQEGLLAFTRNHFELRT</sequence>
<organism evidence="2">
    <name type="scientific">bioreactor metagenome</name>
    <dbReference type="NCBI Taxonomy" id="1076179"/>
    <lineage>
        <taxon>unclassified sequences</taxon>
        <taxon>metagenomes</taxon>
        <taxon>ecological metagenomes</taxon>
    </lineage>
</organism>
<comment type="caution">
    <text evidence="2">The sequence shown here is derived from an EMBL/GenBank/DDBJ whole genome shotgun (WGS) entry which is preliminary data.</text>
</comment>
<dbReference type="AlphaFoldDB" id="A0A645GM12"/>
<dbReference type="InterPro" id="IPR036390">
    <property type="entry name" value="WH_DNA-bd_sf"/>
</dbReference>
<evidence type="ECO:0000259" key="1">
    <source>
        <dbReference type="PROSITE" id="PS51063"/>
    </source>
</evidence>
<accession>A0A645GM12</accession>
<reference evidence="2" key="1">
    <citation type="submission" date="2019-08" db="EMBL/GenBank/DDBJ databases">
        <authorList>
            <person name="Kucharzyk K."/>
            <person name="Murdoch R.W."/>
            <person name="Higgins S."/>
            <person name="Loffler F."/>
        </authorList>
    </citation>
    <scope>NUCLEOTIDE SEQUENCE</scope>
</reference>
<gene>
    <name evidence="2" type="ORF">SDC9_175189</name>
</gene>
<dbReference type="EMBL" id="VSSQ01077757">
    <property type="protein sequence ID" value="MPN27755.1"/>
    <property type="molecule type" value="Genomic_DNA"/>
</dbReference>
<protein>
    <recommendedName>
        <fullName evidence="1">HTH crp-type domain-containing protein</fullName>
    </recommendedName>
</protein>
<dbReference type="SUPFAM" id="SSF46785">
    <property type="entry name" value="Winged helix' DNA-binding domain"/>
    <property type="match status" value="1"/>
</dbReference>